<keyword evidence="2" id="KW-1185">Reference proteome</keyword>
<reference evidence="1" key="1">
    <citation type="submission" date="2017-12" db="EMBL/GenBank/DDBJ databases">
        <title>FDA dAtabase for Regulatory Grade micrObial Sequences (FDA-ARGOS): Supporting development and validation of Infectious Disease Dx tests.</title>
        <authorList>
            <person name="Kerrigan L."/>
            <person name="Tallon L.J."/>
            <person name="Sadzewicz L."/>
            <person name="Sengamalay N."/>
            <person name="Ott S."/>
            <person name="Godinez A."/>
            <person name="Nagaraj S."/>
            <person name="Vavikolanu K."/>
            <person name="Vyas G."/>
            <person name="Nadendla S."/>
            <person name="Aluvathingal J."/>
            <person name="Sichtig H."/>
        </authorList>
    </citation>
    <scope>NUCLEOTIDE SEQUENCE [LARGE SCALE GENOMIC DNA]</scope>
    <source>
        <strain evidence="1">FDAARGOS_200</strain>
    </source>
</reference>
<evidence type="ECO:0000313" key="1">
    <source>
        <dbReference type="EMBL" id="PNL62975.1"/>
    </source>
</evidence>
<sequence>MASAQAAGPLWIIQPATGNNPTQTVAENGTATMQYLVHNQSGKPKKLVIQPMAGISQTAPCQLAPKGQAGSTCTLNLAINGQALPRNGVHSGPVVCQANSDGSPNPNQCYQPSPANSLNITRGLAAGATINSLNF</sequence>
<dbReference type="Proteomes" id="UP000192511">
    <property type="component" value="Unassembled WGS sequence"/>
</dbReference>
<evidence type="ECO:0000313" key="2">
    <source>
        <dbReference type="Proteomes" id="UP000192511"/>
    </source>
</evidence>
<name>A0AAX0WXY9_9GAMM</name>
<comment type="caution">
    <text evidence="1">The sequence shown here is derived from an EMBL/GenBank/DDBJ whole genome shotgun (WGS) entry which is preliminary data.</text>
</comment>
<gene>
    <name evidence="1" type="ORF">A6J39_018205</name>
</gene>
<dbReference type="EMBL" id="NBTX02000004">
    <property type="protein sequence ID" value="PNL62975.1"/>
    <property type="molecule type" value="Genomic_DNA"/>
</dbReference>
<proteinExistence type="predicted"/>
<accession>A0AAX0WXY9</accession>
<protein>
    <submittedName>
        <fullName evidence="1">Uncharacterized protein</fullName>
    </submittedName>
</protein>
<organism evidence="1 2">
    <name type="scientific">Legionella anisa</name>
    <dbReference type="NCBI Taxonomy" id="28082"/>
    <lineage>
        <taxon>Bacteria</taxon>
        <taxon>Pseudomonadati</taxon>
        <taxon>Pseudomonadota</taxon>
        <taxon>Gammaproteobacteria</taxon>
        <taxon>Legionellales</taxon>
        <taxon>Legionellaceae</taxon>
        <taxon>Legionella</taxon>
    </lineage>
</organism>
<dbReference type="AlphaFoldDB" id="A0AAX0WXY9"/>